<reference evidence="1" key="1">
    <citation type="thesis" date="2021" institute="BYU ScholarsArchive" country="Provo, UT, USA">
        <title>Applications of and Algorithms for Genome Assembly and Genomic Analyses with an Emphasis on Marine Teleosts.</title>
        <authorList>
            <person name="Pickett B.D."/>
        </authorList>
    </citation>
    <scope>NUCLEOTIDE SEQUENCE</scope>
    <source>
        <strain evidence="1">HI-2016</strain>
    </source>
</reference>
<accession>A0A8T2PGL0</accession>
<dbReference type="EMBL" id="JAFBMS010000006">
    <property type="protein sequence ID" value="KAG9351644.1"/>
    <property type="molecule type" value="Genomic_DNA"/>
</dbReference>
<protein>
    <submittedName>
        <fullName evidence="1">Uncharacterized protein</fullName>
    </submittedName>
</protein>
<gene>
    <name evidence="1" type="ORF">JZ751_022895</name>
</gene>
<keyword evidence="2" id="KW-1185">Reference proteome</keyword>
<dbReference type="AlphaFoldDB" id="A0A8T2PGL0"/>
<organism evidence="1 2">
    <name type="scientific">Albula glossodonta</name>
    <name type="common">roundjaw bonefish</name>
    <dbReference type="NCBI Taxonomy" id="121402"/>
    <lineage>
        <taxon>Eukaryota</taxon>
        <taxon>Metazoa</taxon>
        <taxon>Chordata</taxon>
        <taxon>Craniata</taxon>
        <taxon>Vertebrata</taxon>
        <taxon>Euteleostomi</taxon>
        <taxon>Actinopterygii</taxon>
        <taxon>Neopterygii</taxon>
        <taxon>Teleostei</taxon>
        <taxon>Albuliformes</taxon>
        <taxon>Albulidae</taxon>
        <taxon>Albula</taxon>
    </lineage>
</organism>
<dbReference type="Proteomes" id="UP000824540">
    <property type="component" value="Unassembled WGS sequence"/>
</dbReference>
<evidence type="ECO:0000313" key="2">
    <source>
        <dbReference type="Proteomes" id="UP000824540"/>
    </source>
</evidence>
<comment type="caution">
    <text evidence="1">The sequence shown here is derived from an EMBL/GenBank/DDBJ whole genome shotgun (WGS) entry which is preliminary data.</text>
</comment>
<proteinExistence type="predicted"/>
<sequence length="55" mass="6453">MVVPEFFVILINPISDGLWLPRRRRAPFGSDQEVNLRKIENRSENVTEGREEGER</sequence>
<evidence type="ECO:0000313" key="1">
    <source>
        <dbReference type="EMBL" id="KAG9351644.1"/>
    </source>
</evidence>
<name>A0A8T2PGL0_9TELE</name>